<sequence>MTSSAGATVAAPVAVSARPLLTLLAMLALFLAAMDSTAMGTLLPFIKGQLGDEALYPWLMSGFILASVLATPLAGWMADIVGEKTAILGALLLFLLGSLAIWYAPSMQMLLWARVLQGAGAGAITVTTYVIIGRLYSAQERGKMQGILSLVWGLAAIAGPLAGALIHQLWGWRTVFLLNVPLCLVIAALIAAAYPRAAQAPTSPKRIDPLTLLAFAAFLTSALLLIMAGSLRLSEASRNGWSAVLAASLLIQAWRVYANKERSLVPVAFLSERRYLAPALATVLASITLYASVTLLPLYLNGSGHTDSVEGGLLVMAAALGWVVGSALCGGLTGKIGFRLPGVIGALLLLGGTGLLMTLTPAAANAMFALSQGLIGLGIGFIATTALVAVQNQAPLERIGGYTAAIQLCRNIGAALGINTMASLQIMSLRELEGGHVANAWSLSFDRSFEVLFAMTVLALLCALFMSSRPVRQN</sequence>
<evidence type="ECO:0000259" key="7">
    <source>
        <dbReference type="PROSITE" id="PS50850"/>
    </source>
</evidence>
<feature type="transmembrane region" description="Helical" evidence="6">
    <location>
        <begin position="340"/>
        <end position="360"/>
    </location>
</feature>
<feature type="domain" description="Major facilitator superfamily (MFS) profile" evidence="7">
    <location>
        <begin position="21"/>
        <end position="471"/>
    </location>
</feature>
<keyword evidence="5 6" id="KW-0472">Membrane</keyword>
<dbReference type="PANTHER" id="PTHR23501:SF191">
    <property type="entry name" value="VACUOLAR BASIC AMINO ACID TRANSPORTER 4"/>
    <property type="match status" value="1"/>
</dbReference>
<feature type="transmembrane region" description="Helical" evidence="6">
    <location>
        <begin position="240"/>
        <end position="258"/>
    </location>
</feature>
<feature type="transmembrane region" description="Helical" evidence="6">
    <location>
        <begin position="147"/>
        <end position="170"/>
    </location>
</feature>
<dbReference type="EMBL" id="CP106753">
    <property type="protein sequence ID" value="UXY17145.1"/>
    <property type="molecule type" value="Genomic_DNA"/>
</dbReference>
<evidence type="ECO:0000313" key="8">
    <source>
        <dbReference type="EMBL" id="UXY17145.1"/>
    </source>
</evidence>
<keyword evidence="4 6" id="KW-1133">Transmembrane helix</keyword>
<protein>
    <submittedName>
        <fullName evidence="8">MFS transporter</fullName>
    </submittedName>
</protein>
<proteinExistence type="predicted"/>
<dbReference type="SUPFAM" id="SSF103473">
    <property type="entry name" value="MFS general substrate transporter"/>
    <property type="match status" value="1"/>
</dbReference>
<dbReference type="Proteomes" id="UP001061302">
    <property type="component" value="Chromosome"/>
</dbReference>
<evidence type="ECO:0000256" key="1">
    <source>
        <dbReference type="ARBA" id="ARBA00004127"/>
    </source>
</evidence>
<dbReference type="InterPro" id="IPR020846">
    <property type="entry name" value="MFS_dom"/>
</dbReference>
<feature type="transmembrane region" description="Helical" evidence="6">
    <location>
        <begin position="279"/>
        <end position="300"/>
    </location>
</feature>
<feature type="transmembrane region" description="Helical" evidence="6">
    <location>
        <begin position="449"/>
        <end position="466"/>
    </location>
</feature>
<keyword evidence="9" id="KW-1185">Reference proteome</keyword>
<keyword evidence="3 6" id="KW-0812">Transmembrane</keyword>
<dbReference type="Gene3D" id="1.20.1250.20">
    <property type="entry name" value="MFS general substrate transporter like domains"/>
    <property type="match status" value="1"/>
</dbReference>
<dbReference type="PROSITE" id="PS50850">
    <property type="entry name" value="MFS"/>
    <property type="match status" value="1"/>
</dbReference>
<feature type="transmembrane region" description="Helical" evidence="6">
    <location>
        <begin position="111"/>
        <end position="135"/>
    </location>
</feature>
<dbReference type="PRINTS" id="PR01035">
    <property type="entry name" value="TCRTETA"/>
</dbReference>
<evidence type="ECO:0000256" key="6">
    <source>
        <dbReference type="SAM" id="Phobius"/>
    </source>
</evidence>
<organism evidence="8 9">
    <name type="scientific">Chitiniphilus purpureus</name>
    <dbReference type="NCBI Taxonomy" id="2981137"/>
    <lineage>
        <taxon>Bacteria</taxon>
        <taxon>Pseudomonadati</taxon>
        <taxon>Pseudomonadota</taxon>
        <taxon>Betaproteobacteria</taxon>
        <taxon>Neisseriales</taxon>
        <taxon>Chitinibacteraceae</taxon>
        <taxon>Chitiniphilus</taxon>
    </lineage>
</organism>
<name>A0ABY6DRY9_9NEIS</name>
<feature type="transmembrane region" description="Helical" evidence="6">
    <location>
        <begin position="411"/>
        <end position="429"/>
    </location>
</feature>
<dbReference type="RefSeq" id="WP_263126575.1">
    <property type="nucleotide sequence ID" value="NZ_CP106753.1"/>
</dbReference>
<dbReference type="InterPro" id="IPR001958">
    <property type="entry name" value="Tet-R_TetA/multi-R_MdtG-like"/>
</dbReference>
<dbReference type="InterPro" id="IPR011701">
    <property type="entry name" value="MFS"/>
</dbReference>
<evidence type="ECO:0000256" key="5">
    <source>
        <dbReference type="ARBA" id="ARBA00023136"/>
    </source>
</evidence>
<dbReference type="PANTHER" id="PTHR23501">
    <property type="entry name" value="MAJOR FACILITATOR SUPERFAMILY"/>
    <property type="match status" value="1"/>
</dbReference>
<feature type="transmembrane region" description="Helical" evidence="6">
    <location>
        <begin position="366"/>
        <end position="390"/>
    </location>
</feature>
<evidence type="ECO:0000256" key="3">
    <source>
        <dbReference type="ARBA" id="ARBA00022692"/>
    </source>
</evidence>
<evidence type="ECO:0000313" key="9">
    <source>
        <dbReference type="Proteomes" id="UP001061302"/>
    </source>
</evidence>
<gene>
    <name evidence="8" type="ORF">N8I74_09095</name>
</gene>
<feature type="transmembrane region" description="Helical" evidence="6">
    <location>
        <begin position="56"/>
        <end position="78"/>
    </location>
</feature>
<evidence type="ECO:0000256" key="4">
    <source>
        <dbReference type="ARBA" id="ARBA00022989"/>
    </source>
</evidence>
<evidence type="ECO:0000256" key="2">
    <source>
        <dbReference type="ARBA" id="ARBA00022448"/>
    </source>
</evidence>
<keyword evidence="2" id="KW-0813">Transport</keyword>
<dbReference type="InterPro" id="IPR036259">
    <property type="entry name" value="MFS_trans_sf"/>
</dbReference>
<feature type="transmembrane region" description="Helical" evidence="6">
    <location>
        <begin position="85"/>
        <end position="105"/>
    </location>
</feature>
<reference evidence="8" key="1">
    <citation type="submission" date="2022-10" db="EMBL/GenBank/DDBJ databases">
        <title>Chitiniphilus purpureus sp. nov., a novel chitin-degrading bacterium isolated from crawfish pond sediment.</title>
        <authorList>
            <person name="Li K."/>
        </authorList>
    </citation>
    <scope>NUCLEOTIDE SEQUENCE</scope>
    <source>
        <strain evidence="8">CD1</strain>
    </source>
</reference>
<dbReference type="Pfam" id="PF07690">
    <property type="entry name" value="MFS_1"/>
    <property type="match status" value="1"/>
</dbReference>
<accession>A0ABY6DRY9</accession>
<feature type="transmembrane region" description="Helical" evidence="6">
    <location>
        <begin position="207"/>
        <end position="228"/>
    </location>
</feature>
<feature type="transmembrane region" description="Helical" evidence="6">
    <location>
        <begin position="312"/>
        <end position="333"/>
    </location>
</feature>
<feature type="transmembrane region" description="Helical" evidence="6">
    <location>
        <begin position="176"/>
        <end position="195"/>
    </location>
</feature>
<comment type="subcellular location">
    <subcellularLocation>
        <location evidence="1">Endomembrane system</location>
        <topology evidence="1">Multi-pass membrane protein</topology>
    </subcellularLocation>
</comment>
<dbReference type="Gene3D" id="1.20.1720.10">
    <property type="entry name" value="Multidrug resistance protein D"/>
    <property type="match status" value="1"/>
</dbReference>